<keyword evidence="4" id="KW-1185">Reference proteome</keyword>
<dbReference type="Proteomes" id="UP001154282">
    <property type="component" value="Unassembled WGS sequence"/>
</dbReference>
<name>A0AAV0GU83_9ROSI</name>
<dbReference type="AlphaFoldDB" id="A0AAV0GU83"/>
<sequence>MKTTVKESCIVRPAEDTPKQRLWLSNLDQLFVNFPHVSLLHPYNPDGSHNFFDARVMKQSLAKTLVAFFPVAGRLAQDETGRFEIDCSGQGVLFAEAEIDASMSELGDFSSPQLLRQFFPEIDYSRGVSSLPLLLIQVTRFRCGGVCLGIGLQHVLCDGEGLSNFMTAWSNQARDLPITSPPLLDRTFLRSTSSQPLFQHPEYQESTTDSTPTAITSTEHTGYESSPAALPPLFLTPTEILDIRIQQIKQLKGKAISYSTYEVMAAHIWRCVTVARRLADQRKPITLHISVDGRQRFNPPLPPGYFGNCVFHAKAVASPAELASESLEKTAERIRRAIGRIDDGYMRSVIDYLDRPGDETSKFRIPGNTGSPDLKIISWTRMSFLPKDFGWGDPMFTRSANPWEGKCHILPRSGDDDENVPLAVCLEPDAMERFKGLFTSFTLPPQWRLSPL</sequence>
<comment type="similarity">
    <text evidence="1">Belongs to the plant acyltransferase family.</text>
</comment>
<dbReference type="GO" id="GO:0016747">
    <property type="term" value="F:acyltransferase activity, transferring groups other than amino-acyl groups"/>
    <property type="evidence" value="ECO:0007669"/>
    <property type="project" value="TreeGrafter"/>
</dbReference>
<evidence type="ECO:0000313" key="4">
    <source>
        <dbReference type="Proteomes" id="UP001154282"/>
    </source>
</evidence>
<gene>
    <name evidence="3" type="ORF">LITE_LOCUS799</name>
</gene>
<feature type="region of interest" description="Disordered" evidence="2">
    <location>
        <begin position="199"/>
        <end position="230"/>
    </location>
</feature>
<evidence type="ECO:0000256" key="2">
    <source>
        <dbReference type="SAM" id="MobiDB-lite"/>
    </source>
</evidence>
<feature type="compositionally biased region" description="Low complexity" evidence="2">
    <location>
        <begin position="206"/>
        <end position="218"/>
    </location>
</feature>
<dbReference type="PANTHER" id="PTHR31642">
    <property type="entry name" value="TRICHOTHECENE 3-O-ACETYLTRANSFERASE"/>
    <property type="match status" value="1"/>
</dbReference>
<dbReference type="Gene3D" id="3.30.559.10">
    <property type="entry name" value="Chloramphenicol acetyltransferase-like domain"/>
    <property type="match status" value="2"/>
</dbReference>
<proteinExistence type="inferred from homology"/>
<dbReference type="PANTHER" id="PTHR31642:SF158">
    <property type="entry name" value="N-BENZOYLTRANSFERASE PROTEIN, PUTATIVE-RELATED"/>
    <property type="match status" value="1"/>
</dbReference>
<dbReference type="InterPro" id="IPR050317">
    <property type="entry name" value="Plant_Fungal_Acyltransferase"/>
</dbReference>
<dbReference type="EMBL" id="CAMGYJ010000002">
    <property type="protein sequence ID" value="CAI0375954.1"/>
    <property type="molecule type" value="Genomic_DNA"/>
</dbReference>
<dbReference type="Pfam" id="PF02458">
    <property type="entry name" value="Transferase"/>
    <property type="match status" value="1"/>
</dbReference>
<comment type="caution">
    <text evidence="3">The sequence shown here is derived from an EMBL/GenBank/DDBJ whole genome shotgun (WGS) entry which is preliminary data.</text>
</comment>
<evidence type="ECO:0000313" key="3">
    <source>
        <dbReference type="EMBL" id="CAI0375954.1"/>
    </source>
</evidence>
<dbReference type="InterPro" id="IPR023213">
    <property type="entry name" value="CAT-like_dom_sf"/>
</dbReference>
<accession>A0AAV0GU83</accession>
<protein>
    <submittedName>
        <fullName evidence="3">Uncharacterized protein</fullName>
    </submittedName>
</protein>
<reference evidence="3" key="1">
    <citation type="submission" date="2022-08" db="EMBL/GenBank/DDBJ databases">
        <authorList>
            <person name="Gutierrez-Valencia J."/>
        </authorList>
    </citation>
    <scope>NUCLEOTIDE SEQUENCE</scope>
</reference>
<organism evidence="3 4">
    <name type="scientific">Linum tenue</name>
    <dbReference type="NCBI Taxonomy" id="586396"/>
    <lineage>
        <taxon>Eukaryota</taxon>
        <taxon>Viridiplantae</taxon>
        <taxon>Streptophyta</taxon>
        <taxon>Embryophyta</taxon>
        <taxon>Tracheophyta</taxon>
        <taxon>Spermatophyta</taxon>
        <taxon>Magnoliopsida</taxon>
        <taxon>eudicotyledons</taxon>
        <taxon>Gunneridae</taxon>
        <taxon>Pentapetalae</taxon>
        <taxon>rosids</taxon>
        <taxon>fabids</taxon>
        <taxon>Malpighiales</taxon>
        <taxon>Linaceae</taxon>
        <taxon>Linum</taxon>
    </lineage>
</organism>
<evidence type="ECO:0000256" key="1">
    <source>
        <dbReference type="ARBA" id="ARBA00009861"/>
    </source>
</evidence>